<protein>
    <submittedName>
        <fullName evidence="1">Uncharacterized protein</fullName>
    </submittedName>
</protein>
<proteinExistence type="predicted"/>
<evidence type="ECO:0000313" key="1">
    <source>
        <dbReference type="EMBL" id="ADL35981.1"/>
    </source>
</evidence>
<organism evidence="1 2">
    <name type="scientific">Butyrivibrio proteoclasticus (strain ATCC 51982 / DSM 14932 / B316)</name>
    <name type="common">Clostridium proteoclasticum</name>
    <dbReference type="NCBI Taxonomy" id="515622"/>
    <lineage>
        <taxon>Bacteria</taxon>
        <taxon>Bacillati</taxon>
        <taxon>Bacillota</taxon>
        <taxon>Clostridia</taxon>
        <taxon>Lachnospirales</taxon>
        <taxon>Lachnospiraceae</taxon>
        <taxon>Butyrivibrio</taxon>
    </lineage>
</organism>
<gene>
    <name evidence="1" type="ordered locus">bpr_II041</name>
</gene>
<keyword evidence="1" id="KW-0614">Plasmid</keyword>
<keyword evidence="2" id="KW-1185">Reference proteome</keyword>
<dbReference type="KEGG" id="bpb:bpr_II041"/>
<accession>E0S3J9</accession>
<dbReference type="AlphaFoldDB" id="E0S3J9"/>
<dbReference type="RefSeq" id="WP_013282631.1">
    <property type="nucleotide sequence ID" value="NC_014389.1"/>
</dbReference>
<reference evidence="1 2" key="1">
    <citation type="journal article" date="2010" name="PLoS ONE">
        <title>The glycobiome of the rumen bacterium Butyrivibrio proteoclasticus B316(T) highlights adaptation to a polysaccharide-rich environment.</title>
        <authorList>
            <person name="Kelly W.J."/>
            <person name="Leahy S.C."/>
            <person name="Altermann E."/>
            <person name="Yeoman C.J."/>
            <person name="Dunne J.C."/>
            <person name="Kong Z."/>
            <person name="Pacheco D.M."/>
            <person name="Li D."/>
            <person name="Noel S.J."/>
            <person name="Moon C.D."/>
            <person name="Cookson A.L."/>
            <person name="Attwood G.T."/>
        </authorList>
    </citation>
    <scope>NUCLEOTIDE SEQUENCE [LARGE SCALE GENOMIC DNA]</scope>
    <source>
        <strain evidence="2">ATCC 51982 / DSM 14932 / B316</strain>
        <plasmid evidence="2">Plasmid pCY360</plasmid>
    </source>
</reference>
<evidence type="ECO:0000313" key="2">
    <source>
        <dbReference type="Proteomes" id="UP000001299"/>
    </source>
</evidence>
<dbReference type="HOGENOM" id="CLU_2367535_0_0_9"/>
<name>E0S3J9_BUTPB</name>
<geneLocation type="plasmid" evidence="1 2">
    <name>pCY360</name>
</geneLocation>
<sequence length="95" mass="10961">MTGQDIIQFIKDNRLEDLEIKWGADDHQMMFGDYIRMPDCKELAYFIGYPMNETTSDSIQAVIEVFDKNSDGFKWTHPTANEALKMRGLKPATLL</sequence>
<dbReference type="EMBL" id="CP001812">
    <property type="protein sequence ID" value="ADL35981.1"/>
    <property type="molecule type" value="Genomic_DNA"/>
</dbReference>
<dbReference type="Proteomes" id="UP000001299">
    <property type="component" value="Plasmid pCY360"/>
</dbReference>